<dbReference type="RefSeq" id="WP_089343176.1">
    <property type="nucleotide sequence ID" value="NZ_CP067129.1"/>
</dbReference>
<evidence type="ECO:0000259" key="2">
    <source>
        <dbReference type="Pfam" id="PF00248"/>
    </source>
</evidence>
<proteinExistence type="predicted"/>
<sequence>MQTRELGRNGRKVGAVALGTMNFIGTYGAADRDESLNCMAECLEMGVNHFDTANIYGMGRAEELLSTFLRDHRDRVVLASKCGITRNPERPFDNSPEHMRESLEGSLRRLGVDHIDLYYLHRHEPDRPIEEVMQTLMRFRDEGKIGAIGLSEVAPHTLERALAVGPVAAVQSEYSLWTRQPELGVLQSCRRNGVALMAFSPVGRGVFGARLPDPAGFGPNDLRQGMPRFSDENWPRNAIRLREFAAYARDLGHSPATLAIAWVLSRGPHVLALPGSRSSEHMRENAKGAAITLSDAQLDEIETILPVGWAHGPRYGAAMSKGPEAYC</sequence>
<dbReference type="InterPro" id="IPR023210">
    <property type="entry name" value="NADP_OxRdtase_dom"/>
</dbReference>
<evidence type="ECO:0000256" key="1">
    <source>
        <dbReference type="ARBA" id="ARBA00023002"/>
    </source>
</evidence>
<dbReference type="InterPro" id="IPR050791">
    <property type="entry name" value="Aldo-Keto_reductase"/>
</dbReference>
<dbReference type="EMBL" id="FZQB01000002">
    <property type="protein sequence ID" value="SNT71836.1"/>
    <property type="molecule type" value="Genomic_DNA"/>
</dbReference>
<feature type="domain" description="NADP-dependent oxidoreductase" evidence="2">
    <location>
        <begin position="16"/>
        <end position="304"/>
    </location>
</feature>
<dbReference type="OrthoDB" id="9803483at2"/>
<dbReference type="Proteomes" id="UP000198307">
    <property type="component" value="Unassembled WGS sequence"/>
</dbReference>
<dbReference type="PRINTS" id="PR00069">
    <property type="entry name" value="ALDKETRDTASE"/>
</dbReference>
<organism evidence="3 4">
    <name type="scientific">Paracoccus seriniphilus</name>
    <dbReference type="NCBI Taxonomy" id="184748"/>
    <lineage>
        <taxon>Bacteria</taxon>
        <taxon>Pseudomonadati</taxon>
        <taxon>Pseudomonadota</taxon>
        <taxon>Alphaproteobacteria</taxon>
        <taxon>Rhodobacterales</taxon>
        <taxon>Paracoccaceae</taxon>
        <taxon>Paracoccus</taxon>
    </lineage>
</organism>
<evidence type="ECO:0000313" key="4">
    <source>
        <dbReference type="Proteomes" id="UP000198307"/>
    </source>
</evidence>
<keyword evidence="1" id="KW-0560">Oxidoreductase</keyword>
<dbReference type="Pfam" id="PF00248">
    <property type="entry name" value="Aldo_ket_red"/>
    <property type="match status" value="1"/>
</dbReference>
<gene>
    <name evidence="3" type="ORF">SAMN05444959_102354</name>
</gene>
<dbReference type="Gene3D" id="3.20.20.100">
    <property type="entry name" value="NADP-dependent oxidoreductase domain"/>
    <property type="match status" value="1"/>
</dbReference>
<accession>A0A239PPL3</accession>
<evidence type="ECO:0000313" key="3">
    <source>
        <dbReference type="EMBL" id="SNT71836.1"/>
    </source>
</evidence>
<name>A0A239PPL3_9RHOB</name>
<reference evidence="3 4" key="1">
    <citation type="submission" date="2017-07" db="EMBL/GenBank/DDBJ databases">
        <authorList>
            <person name="Sun Z.S."/>
            <person name="Albrecht U."/>
            <person name="Echele G."/>
            <person name="Lee C.C."/>
        </authorList>
    </citation>
    <scope>NUCLEOTIDE SEQUENCE [LARGE SCALE GENOMIC DNA]</scope>
    <source>
        <strain evidence="3 4">DSM 14827</strain>
    </source>
</reference>
<dbReference type="InterPro" id="IPR036812">
    <property type="entry name" value="NAD(P)_OxRdtase_dom_sf"/>
</dbReference>
<protein>
    <submittedName>
        <fullName evidence="3">Predicted oxidoreductase</fullName>
    </submittedName>
</protein>
<dbReference type="SUPFAM" id="SSF51430">
    <property type="entry name" value="NAD(P)-linked oxidoreductase"/>
    <property type="match status" value="1"/>
</dbReference>
<dbReference type="PANTHER" id="PTHR43625:SF40">
    <property type="entry name" value="ALDO-KETO REDUCTASE YAKC [NADP(+)]"/>
    <property type="match status" value="1"/>
</dbReference>
<dbReference type="AlphaFoldDB" id="A0A239PPL3"/>
<dbReference type="PANTHER" id="PTHR43625">
    <property type="entry name" value="AFLATOXIN B1 ALDEHYDE REDUCTASE"/>
    <property type="match status" value="1"/>
</dbReference>
<dbReference type="InterPro" id="IPR020471">
    <property type="entry name" value="AKR"/>
</dbReference>
<dbReference type="GO" id="GO:0005737">
    <property type="term" value="C:cytoplasm"/>
    <property type="evidence" value="ECO:0007669"/>
    <property type="project" value="TreeGrafter"/>
</dbReference>
<dbReference type="GO" id="GO:0016491">
    <property type="term" value="F:oxidoreductase activity"/>
    <property type="evidence" value="ECO:0007669"/>
    <property type="project" value="UniProtKB-KW"/>
</dbReference>
<keyword evidence="4" id="KW-1185">Reference proteome</keyword>